<dbReference type="InterPro" id="IPR047150">
    <property type="entry name" value="SGT"/>
</dbReference>
<dbReference type="RefSeq" id="WP_310455168.1">
    <property type="nucleotide sequence ID" value="NZ_JAVKPH010000001.1"/>
</dbReference>
<name>A0ABU1F2Q4_9RHOB</name>
<dbReference type="InterPro" id="IPR011990">
    <property type="entry name" value="TPR-like_helical_dom_sf"/>
</dbReference>
<accession>A0ABU1F2Q4</accession>
<evidence type="ECO:0000256" key="4">
    <source>
        <dbReference type="SAM" id="SignalP"/>
    </source>
</evidence>
<sequence>MVVLVPFLNRVVAAVLFSAALSVPAPAQDAPAPVPQPQTEAELLADLARPDNRAWRRTQRALEMEWGRSGSAAMDLLLQRGRDALADGDPMAAIEHLTALTDHAPDFAEGWNARAAAFFAAGYYGPAIDDIARALTLNPHHFMALAGLGAIREEAGQDRRALDAYLAALAIHPHLEALKQAVARLKAKTDGLEL</sequence>
<keyword evidence="2 3" id="KW-0802">TPR repeat</keyword>
<comment type="caution">
    <text evidence="5">The sequence shown here is derived from an EMBL/GenBank/DDBJ whole genome shotgun (WGS) entry which is preliminary data.</text>
</comment>
<dbReference type="Pfam" id="PF13432">
    <property type="entry name" value="TPR_16"/>
    <property type="match status" value="1"/>
</dbReference>
<reference evidence="5 6" key="1">
    <citation type="submission" date="2023-09" db="EMBL/GenBank/DDBJ databases">
        <title>Xinfangfangia sedmenti sp. nov., isolated the sedment.</title>
        <authorList>
            <person name="Xu L."/>
        </authorList>
    </citation>
    <scope>NUCLEOTIDE SEQUENCE [LARGE SCALE GENOMIC DNA]</scope>
    <source>
        <strain evidence="5 6">LG-4</strain>
    </source>
</reference>
<dbReference type="SMART" id="SM00028">
    <property type="entry name" value="TPR"/>
    <property type="match status" value="3"/>
</dbReference>
<dbReference type="Gene3D" id="1.25.40.10">
    <property type="entry name" value="Tetratricopeptide repeat domain"/>
    <property type="match status" value="1"/>
</dbReference>
<evidence type="ECO:0008006" key="7">
    <source>
        <dbReference type="Google" id="ProtNLM"/>
    </source>
</evidence>
<keyword evidence="6" id="KW-1185">Reference proteome</keyword>
<organism evidence="5 6">
    <name type="scientific">Ruixingdingia sedimenti</name>
    <dbReference type="NCBI Taxonomy" id="3073604"/>
    <lineage>
        <taxon>Bacteria</taxon>
        <taxon>Pseudomonadati</taxon>
        <taxon>Pseudomonadota</taxon>
        <taxon>Alphaproteobacteria</taxon>
        <taxon>Rhodobacterales</taxon>
        <taxon>Paracoccaceae</taxon>
        <taxon>Ruixingdingia</taxon>
    </lineage>
</organism>
<feature type="chain" id="PRO_5046667037" description="Tetratricopeptide repeat protein" evidence="4">
    <location>
        <begin position="28"/>
        <end position="194"/>
    </location>
</feature>
<gene>
    <name evidence="5" type="ORF">RGD00_00755</name>
</gene>
<keyword evidence="4" id="KW-0732">Signal</keyword>
<evidence type="ECO:0000313" key="6">
    <source>
        <dbReference type="Proteomes" id="UP001247754"/>
    </source>
</evidence>
<proteinExistence type="predicted"/>
<feature type="repeat" description="TPR" evidence="3">
    <location>
        <begin position="108"/>
        <end position="141"/>
    </location>
</feature>
<dbReference type="PROSITE" id="PS50005">
    <property type="entry name" value="TPR"/>
    <property type="match status" value="1"/>
</dbReference>
<evidence type="ECO:0000313" key="5">
    <source>
        <dbReference type="EMBL" id="MDR5651119.1"/>
    </source>
</evidence>
<evidence type="ECO:0000256" key="2">
    <source>
        <dbReference type="ARBA" id="ARBA00022803"/>
    </source>
</evidence>
<dbReference type="EMBL" id="JAVKPH010000001">
    <property type="protein sequence ID" value="MDR5651119.1"/>
    <property type="molecule type" value="Genomic_DNA"/>
</dbReference>
<evidence type="ECO:0000256" key="3">
    <source>
        <dbReference type="PROSITE-ProRule" id="PRU00339"/>
    </source>
</evidence>
<protein>
    <recommendedName>
        <fullName evidence="7">Tetratricopeptide repeat protein</fullName>
    </recommendedName>
</protein>
<dbReference type="PANTHER" id="PTHR45831">
    <property type="entry name" value="LD24721P"/>
    <property type="match status" value="1"/>
</dbReference>
<dbReference type="InterPro" id="IPR019734">
    <property type="entry name" value="TPR_rpt"/>
</dbReference>
<feature type="signal peptide" evidence="4">
    <location>
        <begin position="1"/>
        <end position="27"/>
    </location>
</feature>
<evidence type="ECO:0000256" key="1">
    <source>
        <dbReference type="ARBA" id="ARBA00022737"/>
    </source>
</evidence>
<dbReference type="SUPFAM" id="SSF48452">
    <property type="entry name" value="TPR-like"/>
    <property type="match status" value="1"/>
</dbReference>
<dbReference type="Proteomes" id="UP001247754">
    <property type="component" value="Unassembled WGS sequence"/>
</dbReference>
<dbReference type="PANTHER" id="PTHR45831:SF2">
    <property type="entry name" value="LD24721P"/>
    <property type="match status" value="1"/>
</dbReference>
<keyword evidence="1" id="KW-0677">Repeat</keyword>